<accession>A0ABV5XZW6</accession>
<dbReference type="Gene3D" id="3.40.50.10540">
    <property type="entry name" value="Crotonobetainyl-coa:carnitine coa-transferase, domain 1"/>
    <property type="match status" value="1"/>
</dbReference>
<dbReference type="InterPro" id="IPR023606">
    <property type="entry name" value="CoA-Trfase_III_dom_1_sf"/>
</dbReference>
<evidence type="ECO:0000313" key="2">
    <source>
        <dbReference type="Proteomes" id="UP001589702"/>
    </source>
</evidence>
<dbReference type="Proteomes" id="UP001589702">
    <property type="component" value="Unassembled WGS sequence"/>
</dbReference>
<dbReference type="InterPro" id="IPR003673">
    <property type="entry name" value="CoA-Trfase_fam_III"/>
</dbReference>
<keyword evidence="2" id="KW-1185">Reference proteome</keyword>
<proteinExistence type="predicted"/>
<keyword evidence="1" id="KW-0808">Transferase</keyword>
<gene>
    <name evidence="1" type="ORF">ACFFP1_09320</name>
</gene>
<protein>
    <submittedName>
        <fullName evidence="1">CoA transferase</fullName>
    </submittedName>
</protein>
<dbReference type="PANTHER" id="PTHR48228">
    <property type="entry name" value="SUCCINYL-COA--D-CITRAMALATE COA-TRANSFERASE"/>
    <property type="match status" value="1"/>
</dbReference>
<dbReference type="SUPFAM" id="SSF89796">
    <property type="entry name" value="CoA-transferase family III (CaiB/BaiF)"/>
    <property type="match status" value="2"/>
</dbReference>
<dbReference type="RefSeq" id="WP_234753925.1">
    <property type="nucleotide sequence ID" value="NZ_BAAAWN010000001.1"/>
</dbReference>
<name>A0ABV5XZW6_ARTRM</name>
<reference evidence="1 2" key="1">
    <citation type="submission" date="2024-09" db="EMBL/GenBank/DDBJ databases">
        <authorList>
            <person name="Sun Q."/>
            <person name="Mori K."/>
        </authorList>
    </citation>
    <scope>NUCLEOTIDE SEQUENCE [LARGE SCALE GENOMIC DNA]</scope>
    <source>
        <strain evidence="1 2">JCM 1334</strain>
    </source>
</reference>
<comment type="caution">
    <text evidence="1">The sequence shown here is derived from an EMBL/GenBank/DDBJ whole genome shotgun (WGS) entry which is preliminary data.</text>
</comment>
<dbReference type="PANTHER" id="PTHR48228:SF4">
    <property type="entry name" value="BLR3030 PROTEIN"/>
    <property type="match status" value="1"/>
</dbReference>
<sequence length="464" mass="48760">MNDTFADVTSRVWHAIGADDADWPATQLTTTGPRAVLPAAFDVTGLATGAVAAATVTAAQFLAALRQSGQPAVTVDSRESCAAFASERLFTPIGWTRPPLWDPIAGNYRASDAWIRLHTNYASHRAAVERVLGAHDREAVQAAVAGLHAEELETAIVEAGGCAAVMHNRGQWLASPAGAATADALPLTVVERRSPGARTPNAIGQLPFDGVRVLDLTRVIAGPVCTKFLAGYGADVLRIDPPGFDEVPSLLPETTLGKRTAALDLTASSDRAMFEELLAGADVIVSGLRGDALKRLGYDDDALIAVNPDLIIASLDAYGWDGPWRNRRGFDSLVQMSCGIADDGATATGQAEPTPLPVQALDHATGWLLAAAVARALTRRLTHSVAARIQGSLIGTANLLYSLTPPNGHLSAAAPKDFTLVETTTDWGPARHVPLPGRIDGVAAHWSQQAGPLGRHPAMWATHK</sequence>
<dbReference type="Pfam" id="PF02515">
    <property type="entry name" value="CoA_transf_3"/>
    <property type="match status" value="1"/>
</dbReference>
<evidence type="ECO:0000313" key="1">
    <source>
        <dbReference type="EMBL" id="MFB9819700.1"/>
    </source>
</evidence>
<dbReference type="InterPro" id="IPR050509">
    <property type="entry name" value="CoA-transferase_III"/>
</dbReference>
<dbReference type="EMBL" id="JBHMBC010000013">
    <property type="protein sequence ID" value="MFB9819700.1"/>
    <property type="molecule type" value="Genomic_DNA"/>
</dbReference>
<dbReference type="GO" id="GO:0016740">
    <property type="term" value="F:transferase activity"/>
    <property type="evidence" value="ECO:0007669"/>
    <property type="project" value="UniProtKB-KW"/>
</dbReference>
<organism evidence="1 2">
    <name type="scientific">Arthrobacter ramosus</name>
    <dbReference type="NCBI Taxonomy" id="1672"/>
    <lineage>
        <taxon>Bacteria</taxon>
        <taxon>Bacillati</taxon>
        <taxon>Actinomycetota</taxon>
        <taxon>Actinomycetes</taxon>
        <taxon>Micrococcales</taxon>
        <taxon>Micrococcaceae</taxon>
        <taxon>Arthrobacter</taxon>
    </lineage>
</organism>